<organism evidence="1 2">
    <name type="scientific">Chitinophaga solisilvae</name>
    <dbReference type="NCBI Taxonomy" id="1233460"/>
    <lineage>
        <taxon>Bacteria</taxon>
        <taxon>Pseudomonadati</taxon>
        <taxon>Bacteroidota</taxon>
        <taxon>Chitinophagia</taxon>
        <taxon>Chitinophagales</taxon>
        <taxon>Chitinophagaceae</taxon>
        <taxon>Chitinophaga</taxon>
    </lineage>
</organism>
<name>A0A3S1CZJ0_9BACT</name>
<proteinExistence type="predicted"/>
<evidence type="ECO:0000313" key="2">
    <source>
        <dbReference type="Proteomes" id="UP000281028"/>
    </source>
</evidence>
<dbReference type="EMBL" id="RIAR02000001">
    <property type="protein sequence ID" value="NSL90487.1"/>
    <property type="molecule type" value="Genomic_DNA"/>
</dbReference>
<comment type="caution">
    <text evidence="1">The sequence shown here is derived from an EMBL/GenBank/DDBJ whole genome shotgun (WGS) entry which is preliminary data.</text>
</comment>
<dbReference type="OrthoDB" id="662141at2"/>
<sequence length="240" mass="27667">MKRTIVLILWALSWNVLQAQDSMEVMKAIRATNILDNGWNLRTSYIGLTFKDKENTVGSPYLYPEWRRMWLDSMDNKPVKHSVVYEANLDLEKNELIIKGGDGKAYTPETRQVQMFHFQRGDTQHIFVGLRLGDSYKFVQELAAGKYCLVKEIKISFARADFVDKGMIQSGKNYDEYRREPVYYLVKDGIPEKAPLRKKSFLSLLDKDPQAAATSRKFLSSYNGPFDETAMVKTVEAINK</sequence>
<reference evidence="1" key="1">
    <citation type="submission" date="2020-05" db="EMBL/GenBank/DDBJ databases">
        <title>Chitinophaga laudate sp. nov., isolated from a tropical peat swamp.</title>
        <authorList>
            <person name="Goh C.B.S."/>
            <person name="Lee M.S."/>
            <person name="Parimannan S."/>
            <person name="Pasbakhsh P."/>
            <person name="Yule C.M."/>
            <person name="Rajandas H."/>
            <person name="Loke S."/>
            <person name="Croft L."/>
            <person name="Tan J.B.L."/>
        </authorList>
    </citation>
    <scope>NUCLEOTIDE SEQUENCE</scope>
    <source>
        <strain evidence="1">Mgbs1</strain>
    </source>
</reference>
<dbReference type="AlphaFoldDB" id="A0A3S1CZJ0"/>
<dbReference type="Proteomes" id="UP000281028">
    <property type="component" value="Unassembled WGS sequence"/>
</dbReference>
<accession>A0A3S1CZJ0</accession>
<protein>
    <submittedName>
        <fullName evidence="1">Uncharacterized protein</fullName>
    </submittedName>
</protein>
<keyword evidence="2" id="KW-1185">Reference proteome</keyword>
<gene>
    <name evidence="1" type="ORF">ECE50_026930</name>
</gene>
<evidence type="ECO:0000313" key="1">
    <source>
        <dbReference type="EMBL" id="NSL90487.1"/>
    </source>
</evidence>